<reference evidence="1" key="1">
    <citation type="submission" date="2023-07" db="EMBL/GenBank/DDBJ databases">
        <title>Chromosome-level genome assembly of Artemia franciscana.</title>
        <authorList>
            <person name="Jo E."/>
        </authorList>
    </citation>
    <scope>NUCLEOTIDE SEQUENCE</scope>
    <source>
        <tissue evidence="1">Whole body</tissue>
    </source>
</reference>
<gene>
    <name evidence="1" type="ORF">QYM36_018386</name>
</gene>
<proteinExistence type="predicted"/>
<dbReference type="Proteomes" id="UP001187531">
    <property type="component" value="Unassembled WGS sequence"/>
</dbReference>
<evidence type="ECO:0000313" key="1">
    <source>
        <dbReference type="EMBL" id="KAK2703062.1"/>
    </source>
</evidence>
<sequence length="136" mass="15751">MFLQEKITSLVELFGSEGKSLDEKEATAEFDKLWNRLLSDIQDYSFKRIEQTNFEMHVQEYLIYNRNIFSHVIFERTDSLNQSIWIVLEDIIGGPISDISVVEVLQNISDASKQNVVLKMETMKPYLKLTTGHGFA</sequence>
<accession>A0AA88KU12</accession>
<name>A0AA88KU12_ARTSF</name>
<comment type="caution">
    <text evidence="1">The sequence shown here is derived from an EMBL/GenBank/DDBJ whole genome shotgun (WGS) entry which is preliminary data.</text>
</comment>
<dbReference type="AlphaFoldDB" id="A0AA88KU12"/>
<feature type="non-terminal residue" evidence="1">
    <location>
        <position position="136"/>
    </location>
</feature>
<dbReference type="EMBL" id="JAVRJZ010000121">
    <property type="protein sequence ID" value="KAK2703062.1"/>
    <property type="molecule type" value="Genomic_DNA"/>
</dbReference>
<keyword evidence="2" id="KW-1185">Reference proteome</keyword>
<protein>
    <submittedName>
        <fullName evidence="1">Uncharacterized protein</fullName>
    </submittedName>
</protein>
<evidence type="ECO:0000313" key="2">
    <source>
        <dbReference type="Proteomes" id="UP001187531"/>
    </source>
</evidence>
<organism evidence="1 2">
    <name type="scientific">Artemia franciscana</name>
    <name type="common">Brine shrimp</name>
    <name type="synonym">Artemia sanfranciscana</name>
    <dbReference type="NCBI Taxonomy" id="6661"/>
    <lineage>
        <taxon>Eukaryota</taxon>
        <taxon>Metazoa</taxon>
        <taxon>Ecdysozoa</taxon>
        <taxon>Arthropoda</taxon>
        <taxon>Crustacea</taxon>
        <taxon>Branchiopoda</taxon>
        <taxon>Anostraca</taxon>
        <taxon>Artemiidae</taxon>
        <taxon>Artemia</taxon>
    </lineage>
</organism>